<protein>
    <recommendedName>
        <fullName evidence="1">Putative restriction endonuclease domain-containing protein</fullName>
    </recommendedName>
</protein>
<sequence>MNALHDLPIIKNQTAFNLARWAELCADPLWTDIEGKIETDRYGQIIMNPPADPAHGGQQADLTLLLSKFAPIGKIIVECPISTSEGVKVPDLVWASKKRFAGIGGKAALTAAPEICIEVLSPSNTRNEIEAKRRLYFAAGASEVWLCERDGHVRFFLKTSPSRAARKSLLCPEMPGKILG</sequence>
<dbReference type="SUPFAM" id="SSF52980">
    <property type="entry name" value="Restriction endonuclease-like"/>
    <property type="match status" value="1"/>
</dbReference>
<keyword evidence="3" id="KW-1185">Reference proteome</keyword>
<dbReference type="InterPro" id="IPR012296">
    <property type="entry name" value="Nuclease_put_TT1808"/>
</dbReference>
<dbReference type="PANTHER" id="PTHR34107">
    <property type="entry name" value="SLL0198 PROTEIN-RELATED"/>
    <property type="match status" value="1"/>
</dbReference>
<dbReference type="Proteomes" id="UP000005824">
    <property type="component" value="Unassembled WGS sequence"/>
</dbReference>
<dbReference type="AlphaFoldDB" id="B4D1P0"/>
<dbReference type="InterPro" id="IPR011335">
    <property type="entry name" value="Restrct_endonuc-II-like"/>
</dbReference>
<dbReference type="InterPro" id="IPR008538">
    <property type="entry name" value="Uma2"/>
</dbReference>
<dbReference type="InParanoid" id="B4D1P0"/>
<reference evidence="2 3" key="1">
    <citation type="journal article" date="2011" name="J. Bacteriol.">
        <title>Genome sequence of Chthoniobacter flavus Ellin428, an aerobic heterotrophic soil bacterium.</title>
        <authorList>
            <person name="Kant R."/>
            <person name="van Passel M.W."/>
            <person name="Palva A."/>
            <person name="Lucas S."/>
            <person name="Lapidus A."/>
            <person name="Glavina Del Rio T."/>
            <person name="Dalin E."/>
            <person name="Tice H."/>
            <person name="Bruce D."/>
            <person name="Goodwin L."/>
            <person name="Pitluck S."/>
            <person name="Larimer F.W."/>
            <person name="Land M.L."/>
            <person name="Hauser L."/>
            <person name="Sangwan P."/>
            <person name="de Vos W.M."/>
            <person name="Janssen P.H."/>
            <person name="Smidt H."/>
        </authorList>
    </citation>
    <scope>NUCLEOTIDE SEQUENCE [LARGE SCALE GENOMIC DNA]</scope>
    <source>
        <strain evidence="2 3">Ellin428</strain>
    </source>
</reference>
<name>B4D1P0_9BACT</name>
<dbReference type="eggNOG" id="COG4636">
    <property type="taxonomic scope" value="Bacteria"/>
</dbReference>
<dbReference type="EMBL" id="ABVL01000007">
    <property type="protein sequence ID" value="EDY19652.1"/>
    <property type="molecule type" value="Genomic_DNA"/>
</dbReference>
<evidence type="ECO:0000259" key="1">
    <source>
        <dbReference type="Pfam" id="PF05685"/>
    </source>
</evidence>
<accession>B4D1P0</accession>
<proteinExistence type="predicted"/>
<dbReference type="RefSeq" id="WP_006980153.1">
    <property type="nucleotide sequence ID" value="NZ_ABVL01000007.1"/>
</dbReference>
<dbReference type="PANTHER" id="PTHR34107:SF4">
    <property type="entry name" value="SLL1222 PROTEIN"/>
    <property type="match status" value="1"/>
</dbReference>
<evidence type="ECO:0000313" key="2">
    <source>
        <dbReference type="EMBL" id="EDY19652.1"/>
    </source>
</evidence>
<comment type="caution">
    <text evidence="2">The sequence shown here is derived from an EMBL/GenBank/DDBJ whole genome shotgun (WGS) entry which is preliminary data.</text>
</comment>
<dbReference type="STRING" id="497964.CfE428DRAFT_2828"/>
<dbReference type="Gene3D" id="3.90.1570.10">
    <property type="entry name" value="tt1808, chain A"/>
    <property type="match status" value="1"/>
</dbReference>
<gene>
    <name evidence="2" type="ORF">CfE428DRAFT_2828</name>
</gene>
<organism evidence="2 3">
    <name type="scientific">Chthoniobacter flavus Ellin428</name>
    <dbReference type="NCBI Taxonomy" id="497964"/>
    <lineage>
        <taxon>Bacteria</taxon>
        <taxon>Pseudomonadati</taxon>
        <taxon>Verrucomicrobiota</taxon>
        <taxon>Spartobacteria</taxon>
        <taxon>Chthoniobacterales</taxon>
        <taxon>Chthoniobacteraceae</taxon>
        <taxon>Chthoniobacter</taxon>
    </lineage>
</organism>
<dbReference type="CDD" id="cd06260">
    <property type="entry name" value="DUF820-like"/>
    <property type="match status" value="1"/>
</dbReference>
<feature type="domain" description="Putative restriction endonuclease" evidence="1">
    <location>
        <begin position="36"/>
        <end position="150"/>
    </location>
</feature>
<evidence type="ECO:0000313" key="3">
    <source>
        <dbReference type="Proteomes" id="UP000005824"/>
    </source>
</evidence>
<dbReference type="Pfam" id="PF05685">
    <property type="entry name" value="Uma2"/>
    <property type="match status" value="1"/>
</dbReference>